<dbReference type="Proteomes" id="UP000572680">
    <property type="component" value="Unassembled WGS sequence"/>
</dbReference>
<feature type="transmembrane region" description="Helical" evidence="2">
    <location>
        <begin position="389"/>
        <end position="412"/>
    </location>
</feature>
<evidence type="ECO:0000313" key="3">
    <source>
        <dbReference type="EMBL" id="MBA8957148.1"/>
    </source>
</evidence>
<evidence type="ECO:0000313" key="4">
    <source>
        <dbReference type="Proteomes" id="UP000572680"/>
    </source>
</evidence>
<keyword evidence="4" id="KW-1185">Reference proteome</keyword>
<keyword evidence="2" id="KW-0472">Membrane</keyword>
<proteinExistence type="predicted"/>
<feature type="transmembrane region" description="Helical" evidence="2">
    <location>
        <begin position="216"/>
        <end position="234"/>
    </location>
</feature>
<feature type="transmembrane region" description="Helical" evidence="2">
    <location>
        <begin position="432"/>
        <end position="456"/>
    </location>
</feature>
<keyword evidence="2" id="KW-0812">Transmembrane</keyword>
<accession>A0A7W3QS86</accession>
<name>A0A7W3QS86_ACTNM</name>
<feature type="transmembrane region" description="Helical" evidence="2">
    <location>
        <begin position="362"/>
        <end position="382"/>
    </location>
</feature>
<gene>
    <name evidence="3" type="ORF">HNR61_008839</name>
</gene>
<protein>
    <submittedName>
        <fullName evidence="3">Uncharacterized protein</fullName>
    </submittedName>
</protein>
<dbReference type="AlphaFoldDB" id="A0A7W3QS86"/>
<feature type="transmembrane region" description="Helical" evidence="2">
    <location>
        <begin position="139"/>
        <end position="158"/>
    </location>
</feature>
<evidence type="ECO:0000256" key="1">
    <source>
        <dbReference type="SAM" id="MobiDB-lite"/>
    </source>
</evidence>
<feature type="transmembrane region" description="Helical" evidence="2">
    <location>
        <begin position="463"/>
        <end position="483"/>
    </location>
</feature>
<comment type="caution">
    <text evidence="3">The sequence shown here is derived from an EMBL/GenBank/DDBJ whole genome shotgun (WGS) entry which is preliminary data.</text>
</comment>
<evidence type="ECO:0000256" key="2">
    <source>
        <dbReference type="SAM" id="Phobius"/>
    </source>
</evidence>
<feature type="transmembrane region" description="Helical" evidence="2">
    <location>
        <begin position="298"/>
        <end position="319"/>
    </location>
</feature>
<organism evidence="3 4">
    <name type="scientific">Actinomadura namibiensis</name>
    <dbReference type="NCBI Taxonomy" id="182080"/>
    <lineage>
        <taxon>Bacteria</taxon>
        <taxon>Bacillati</taxon>
        <taxon>Actinomycetota</taxon>
        <taxon>Actinomycetes</taxon>
        <taxon>Streptosporangiales</taxon>
        <taxon>Thermomonosporaceae</taxon>
        <taxon>Actinomadura</taxon>
    </lineage>
</organism>
<feature type="transmembrane region" description="Helical" evidence="2">
    <location>
        <begin position="194"/>
        <end position="210"/>
    </location>
</feature>
<reference evidence="3 4" key="1">
    <citation type="submission" date="2020-08" db="EMBL/GenBank/DDBJ databases">
        <title>Genomic Encyclopedia of Type Strains, Phase IV (KMG-IV): sequencing the most valuable type-strain genomes for metagenomic binning, comparative biology and taxonomic classification.</title>
        <authorList>
            <person name="Goeker M."/>
        </authorList>
    </citation>
    <scope>NUCLEOTIDE SEQUENCE [LARGE SCALE GENOMIC DNA]</scope>
    <source>
        <strain evidence="3 4">DSM 44197</strain>
    </source>
</reference>
<feature type="transmembrane region" description="Helical" evidence="2">
    <location>
        <begin position="33"/>
        <end position="52"/>
    </location>
</feature>
<feature type="region of interest" description="Disordered" evidence="1">
    <location>
        <begin position="1"/>
        <end position="26"/>
    </location>
</feature>
<feature type="transmembrane region" description="Helical" evidence="2">
    <location>
        <begin position="164"/>
        <end position="182"/>
    </location>
</feature>
<feature type="transmembrane region" description="Helical" evidence="2">
    <location>
        <begin position="241"/>
        <end position="259"/>
    </location>
</feature>
<feature type="transmembrane region" description="Helical" evidence="2">
    <location>
        <begin position="110"/>
        <end position="130"/>
    </location>
</feature>
<dbReference type="RefSeq" id="WP_182848992.1">
    <property type="nucleotide sequence ID" value="NZ_BAAALP010000019.1"/>
</dbReference>
<feature type="compositionally biased region" description="Basic and acidic residues" evidence="1">
    <location>
        <begin position="7"/>
        <end position="17"/>
    </location>
</feature>
<feature type="transmembrane region" description="Helical" evidence="2">
    <location>
        <begin position="331"/>
        <end position="350"/>
    </location>
</feature>
<sequence>MTTHPPLRPDTRAERRATPGPDVAAPPRRRRTLLVLLAYLAQVAVRLVASAGQTMPVATPDETGYLFAARVLSGGPAADLSYGTVYRGGYPLLLTPAHWLSDDPQTVYRLIQAENALISALMLPLALVLLRRCGLDRRAAFLVGNATALLTGVVFFAEFALTDAVLPVVVLGWLLLVHSWLTAGARATASPARVALYGAGASALAAYSYVCHTRGVILLVVQAALVLTAAVARWRSRGEAASAAAVLAGVALAGTRLNHSLLPVMYPNGDNDLGGNLLQRLTSLDGWGWTLSLATGQVWYQLAATGGLAGIGLVALAMLALRRDAPGRLRALALAVVAVVAGIALATSAALPDEQRVGNYAYGRYLACVTPVLFAVGCAVLLRLPRRAAAWAAALSAALLAGSAVVVGWHAGDRLARYTFTPYDFPEISFLTWDWTAFRLERATLAGLVLLGLAMLASRLRGLATVTLTALCALVSTGMIATANERVGAPLVREYTAATDVRSIAGPATTPVVAVDGDISWRLRLPLYYWLNWTATIGFDGDHAPPREADLVLVYWNGKTPAESTWKGGAPPGWRIVDRRTSPNDGWVAWRRSG</sequence>
<dbReference type="EMBL" id="JACJIA010000020">
    <property type="protein sequence ID" value="MBA8957148.1"/>
    <property type="molecule type" value="Genomic_DNA"/>
</dbReference>
<keyword evidence="2" id="KW-1133">Transmembrane helix</keyword>